<dbReference type="EC" id="1.2.1.3" evidence="5"/>
<organism evidence="9 10">
    <name type="scientific">Papiliotrema laurentii</name>
    <name type="common">Cryptococcus laurentii</name>
    <dbReference type="NCBI Taxonomy" id="5418"/>
    <lineage>
        <taxon>Eukaryota</taxon>
        <taxon>Fungi</taxon>
        <taxon>Dikarya</taxon>
        <taxon>Basidiomycota</taxon>
        <taxon>Agaricomycotina</taxon>
        <taxon>Tremellomycetes</taxon>
        <taxon>Tremellales</taxon>
        <taxon>Rhynchogastremaceae</taxon>
        <taxon>Papiliotrema</taxon>
    </lineage>
</organism>
<dbReference type="InterPro" id="IPR016163">
    <property type="entry name" value="Ald_DH_C"/>
</dbReference>
<evidence type="ECO:0000259" key="8">
    <source>
        <dbReference type="Pfam" id="PF00171"/>
    </source>
</evidence>
<keyword evidence="4" id="KW-0520">NAD</keyword>
<evidence type="ECO:0000256" key="7">
    <source>
        <dbReference type="RuleBase" id="RU003345"/>
    </source>
</evidence>
<evidence type="ECO:0000256" key="6">
    <source>
        <dbReference type="PROSITE-ProRule" id="PRU10007"/>
    </source>
</evidence>
<keyword evidence="3 7" id="KW-0560">Oxidoreductase</keyword>
<name>A0AAD9D1A7_PAPLA</name>
<keyword evidence="10" id="KW-1185">Reference proteome</keyword>
<feature type="domain" description="Aldehyde dehydrogenase" evidence="8">
    <location>
        <begin position="52"/>
        <end position="517"/>
    </location>
</feature>
<dbReference type="AlphaFoldDB" id="A0AAD9D1A7"/>
<evidence type="ECO:0000256" key="5">
    <source>
        <dbReference type="ARBA" id="ARBA00024226"/>
    </source>
</evidence>
<evidence type="ECO:0000313" key="9">
    <source>
        <dbReference type="EMBL" id="KAK1922956.1"/>
    </source>
</evidence>
<dbReference type="SUPFAM" id="SSF53720">
    <property type="entry name" value="ALDH-like"/>
    <property type="match status" value="1"/>
</dbReference>
<dbReference type="InterPro" id="IPR016162">
    <property type="entry name" value="Ald_DH_N"/>
</dbReference>
<comment type="similarity">
    <text evidence="1 7">Belongs to the aldehyde dehydrogenase family.</text>
</comment>
<gene>
    <name evidence="9" type="ORF">DB88DRAFT_465452</name>
</gene>
<comment type="subunit">
    <text evidence="2">Homotetramer.</text>
</comment>
<proteinExistence type="inferred from homology"/>
<dbReference type="InterPro" id="IPR016161">
    <property type="entry name" value="Ald_DH/histidinol_DH"/>
</dbReference>
<evidence type="ECO:0000313" key="10">
    <source>
        <dbReference type="Proteomes" id="UP001182556"/>
    </source>
</evidence>
<protein>
    <recommendedName>
        <fullName evidence="5">aldehyde dehydrogenase (NAD(+))</fullName>
        <ecNumber evidence="5">1.2.1.3</ecNumber>
    </recommendedName>
</protein>
<evidence type="ECO:0000256" key="2">
    <source>
        <dbReference type="ARBA" id="ARBA00011881"/>
    </source>
</evidence>
<dbReference type="PANTHER" id="PTHR43521">
    <property type="entry name" value="ALPHA-AMINOADIPIC SEMIALDEHYDE DEHYDROGENASE"/>
    <property type="match status" value="1"/>
</dbReference>
<evidence type="ECO:0000256" key="1">
    <source>
        <dbReference type="ARBA" id="ARBA00009986"/>
    </source>
</evidence>
<dbReference type="Proteomes" id="UP001182556">
    <property type="component" value="Unassembled WGS sequence"/>
</dbReference>
<reference evidence="9" key="1">
    <citation type="submission" date="2023-02" db="EMBL/GenBank/DDBJ databases">
        <title>Identification and recombinant expression of a fungal hydrolase from Papiliotrema laurentii that hydrolyzes apple cutin and clears colloidal polyester polyurethane.</title>
        <authorList>
            <consortium name="DOE Joint Genome Institute"/>
            <person name="Roman V.A."/>
            <person name="Bojanowski C."/>
            <person name="Crable B.R."/>
            <person name="Wagner D.N."/>
            <person name="Hung C.S."/>
            <person name="Nadeau L.J."/>
            <person name="Schratz L."/>
            <person name="Haridas S."/>
            <person name="Pangilinan J."/>
            <person name="Lipzen A."/>
            <person name="Na H."/>
            <person name="Yan M."/>
            <person name="Ng V."/>
            <person name="Grigoriev I.V."/>
            <person name="Spatafora J.W."/>
            <person name="Barlow D."/>
            <person name="Biffinger J."/>
            <person name="Kelley-Loughnane N."/>
            <person name="Varaljay V.A."/>
            <person name="Crookes-Goodson W.J."/>
        </authorList>
    </citation>
    <scope>NUCLEOTIDE SEQUENCE</scope>
    <source>
        <strain evidence="9">5307AH</strain>
    </source>
</reference>
<sequence>MLQNRLLHTARLGVSRRYLSSRAAKVLSAVGLPTDGTPIPGVYDGQWKGSGPEVHSICPATGEKLATVRGGSVEETQRAIAATKEAGKALRAMPAPKRGEVVRQIREALAGKVGELGDLVSLEMGKIKSEGKGEVQEFVDICDYATGLSRSMAGRVLPSERPEHVIYEIPNPLGVVGILSAFNFPVAVYGWNLSIALVTGNSTIWKPAPSTPLASIAVTKLLAPVFERNGLPGSVASLVCGDVDVGKAIVGSSDVDLLSFTGSERVGKEVGKAVQDRFGKPLLELGGNNAVIVDKDADLDLALSAVVFAAVGTAGQRCTTTRRLYLHRSIAKEFLARLIPVYEGSKLPVGDPLNPATLVGPLHTPGAVQAYMKTLNGIKSRGGKVLTKREGPIEDVAGFAEGKGGNFVWPVVVQPTKEDPSWKEETFAPILQVAEFDTLEEAIRLNNDVPQGLSSSLFTNSLDAMGKWLGPEGSDCGITNINVGSSGAEIGAAFGGNKSTGWGRESGGDAWHQYVRWSAATVNYSGKLHLAQGVSFSS</sequence>
<feature type="active site" evidence="6">
    <location>
        <position position="284"/>
    </location>
</feature>
<dbReference type="InterPro" id="IPR029510">
    <property type="entry name" value="Ald_DH_CS_GLU"/>
</dbReference>
<dbReference type="GO" id="GO:0004029">
    <property type="term" value="F:aldehyde dehydrogenase (NAD+) activity"/>
    <property type="evidence" value="ECO:0007669"/>
    <property type="project" value="UniProtKB-EC"/>
</dbReference>
<comment type="caution">
    <text evidence="9">The sequence shown here is derived from an EMBL/GenBank/DDBJ whole genome shotgun (WGS) entry which is preliminary data.</text>
</comment>
<dbReference type="PANTHER" id="PTHR43521:SF1">
    <property type="entry name" value="ALPHA-AMINOADIPIC SEMIALDEHYDE DEHYDROGENASE"/>
    <property type="match status" value="1"/>
</dbReference>
<dbReference type="EMBL" id="JAODAN010000007">
    <property type="protein sequence ID" value="KAK1922956.1"/>
    <property type="molecule type" value="Genomic_DNA"/>
</dbReference>
<dbReference type="InterPro" id="IPR015590">
    <property type="entry name" value="Aldehyde_DH_dom"/>
</dbReference>
<dbReference type="Pfam" id="PF00171">
    <property type="entry name" value="Aldedh"/>
    <property type="match status" value="1"/>
</dbReference>
<evidence type="ECO:0000256" key="4">
    <source>
        <dbReference type="ARBA" id="ARBA00023027"/>
    </source>
</evidence>
<dbReference type="InterPro" id="IPR044638">
    <property type="entry name" value="ALDH7A1-like"/>
</dbReference>
<dbReference type="Gene3D" id="3.40.605.10">
    <property type="entry name" value="Aldehyde Dehydrogenase, Chain A, domain 1"/>
    <property type="match status" value="1"/>
</dbReference>
<dbReference type="PROSITE" id="PS00687">
    <property type="entry name" value="ALDEHYDE_DEHYDR_GLU"/>
    <property type="match status" value="1"/>
</dbReference>
<accession>A0AAD9D1A7</accession>
<evidence type="ECO:0000256" key="3">
    <source>
        <dbReference type="ARBA" id="ARBA00023002"/>
    </source>
</evidence>
<dbReference type="Gene3D" id="3.40.309.10">
    <property type="entry name" value="Aldehyde Dehydrogenase, Chain A, domain 2"/>
    <property type="match status" value="1"/>
</dbReference>